<keyword evidence="10" id="KW-1185">Reference proteome</keyword>
<dbReference type="PANTHER" id="PTHR11177:SF317">
    <property type="entry name" value="CHITINASE 12-RELATED"/>
    <property type="match status" value="1"/>
</dbReference>
<dbReference type="Gene3D" id="3.20.20.80">
    <property type="entry name" value="Glycosidases"/>
    <property type="match status" value="1"/>
</dbReference>
<feature type="chain" id="PRO_5045230573" description="chitinase" evidence="7">
    <location>
        <begin position="21"/>
        <end position="344"/>
    </location>
</feature>
<comment type="catalytic activity">
    <reaction evidence="1">
        <text>Random endo-hydrolysis of N-acetyl-beta-D-glucosaminide (1-&gt;4)-beta-linkages in chitin and chitodextrins.</text>
        <dbReference type="EC" id="3.2.1.14"/>
    </reaction>
</comment>
<evidence type="ECO:0000256" key="4">
    <source>
        <dbReference type="ARBA" id="ARBA00023295"/>
    </source>
</evidence>
<reference evidence="9 10" key="1">
    <citation type="submission" date="2023-12" db="EMBL/GenBank/DDBJ databases">
        <title>Genome sequencing and assembly of bacterial species from a model synthetic community.</title>
        <authorList>
            <person name="Hogle S.L."/>
        </authorList>
    </citation>
    <scope>NUCLEOTIDE SEQUENCE [LARGE SCALE GENOMIC DNA]</scope>
    <source>
        <strain evidence="9 10">HAMBI_3031</strain>
    </source>
</reference>
<dbReference type="EC" id="3.2.1.14" evidence="2"/>
<dbReference type="GO" id="GO:0016787">
    <property type="term" value="F:hydrolase activity"/>
    <property type="evidence" value="ECO:0007669"/>
    <property type="project" value="UniProtKB-KW"/>
</dbReference>
<dbReference type="PROSITE" id="PS51910">
    <property type="entry name" value="GH18_2"/>
    <property type="match status" value="1"/>
</dbReference>
<keyword evidence="3 5" id="KW-0378">Hydrolase</keyword>
<keyword evidence="7" id="KW-0732">Signal</keyword>
<dbReference type="SMART" id="SM00636">
    <property type="entry name" value="Glyco_18"/>
    <property type="match status" value="1"/>
</dbReference>
<evidence type="ECO:0000313" key="9">
    <source>
        <dbReference type="EMBL" id="WQD38864.1"/>
    </source>
</evidence>
<name>A0ABZ0W8K3_9BACT</name>
<dbReference type="PROSITE" id="PS01095">
    <property type="entry name" value="GH18_1"/>
    <property type="match status" value="1"/>
</dbReference>
<dbReference type="InterPro" id="IPR017853">
    <property type="entry name" value="GH"/>
</dbReference>
<evidence type="ECO:0000259" key="8">
    <source>
        <dbReference type="PROSITE" id="PS51910"/>
    </source>
</evidence>
<gene>
    <name evidence="9" type="ORF">U0035_01735</name>
</gene>
<dbReference type="PANTHER" id="PTHR11177">
    <property type="entry name" value="CHITINASE"/>
    <property type="match status" value="1"/>
</dbReference>
<evidence type="ECO:0000256" key="3">
    <source>
        <dbReference type="ARBA" id="ARBA00022801"/>
    </source>
</evidence>
<sequence length="344" mass="37851">MIRTAGLFLAMILLGASLWATPSFNEKPQKVVVAYVTSWTQALPDTRYVTHINYAFGHVTETFDGVRIDNPQRLKTVAALKTASKELKVLLSIGGWGSGRFSEMAADNNNRKKFADDCARVVKEYDLDGIDIDWEYPTSKAGGISASDDDTKNFTLLMEDIREAIGKRKLLTLATVMSGKYIDFAAIKDLVDFVNIMAYDSGNPPKHHAALHRSEMTGSGSGEEGVNAHHAAGMPVDKLVLGIPFYGRGNNKDIKGFVHYRDLIKLTGFESKWDAIAKVPYLVNAAGEMVCTYETPESIKIKAAFINANNLRGAMYWEYAGDTDDGLLSRTVFEEVMKAASGKK</sequence>
<evidence type="ECO:0000256" key="6">
    <source>
        <dbReference type="RuleBase" id="RU004453"/>
    </source>
</evidence>
<dbReference type="SUPFAM" id="SSF51445">
    <property type="entry name" value="(Trans)glycosidases"/>
    <property type="match status" value="1"/>
</dbReference>
<dbReference type="RefSeq" id="WP_114793258.1">
    <property type="nucleotide sequence ID" value="NZ_CP139960.1"/>
</dbReference>
<comment type="similarity">
    <text evidence="6">Belongs to the glycosyl hydrolase 18 family.</text>
</comment>
<dbReference type="InterPro" id="IPR001579">
    <property type="entry name" value="Glyco_hydro_18_chit_AS"/>
</dbReference>
<evidence type="ECO:0000256" key="2">
    <source>
        <dbReference type="ARBA" id="ARBA00012729"/>
    </source>
</evidence>
<dbReference type="InterPro" id="IPR050314">
    <property type="entry name" value="Glycosyl_Hydrlase_18"/>
</dbReference>
<protein>
    <recommendedName>
        <fullName evidence="2">chitinase</fullName>
        <ecNumber evidence="2">3.2.1.14</ecNumber>
    </recommendedName>
</protein>
<keyword evidence="4 5" id="KW-0326">Glycosidase</keyword>
<dbReference type="Pfam" id="PF00704">
    <property type="entry name" value="Glyco_hydro_18"/>
    <property type="match status" value="1"/>
</dbReference>
<dbReference type="InterPro" id="IPR011583">
    <property type="entry name" value="Chitinase_II/V-like_cat"/>
</dbReference>
<dbReference type="EMBL" id="CP139960">
    <property type="protein sequence ID" value="WQD38864.1"/>
    <property type="molecule type" value="Genomic_DNA"/>
</dbReference>
<evidence type="ECO:0000256" key="7">
    <source>
        <dbReference type="SAM" id="SignalP"/>
    </source>
</evidence>
<proteinExistence type="inferred from homology"/>
<evidence type="ECO:0000313" key="10">
    <source>
        <dbReference type="Proteomes" id="UP001325680"/>
    </source>
</evidence>
<evidence type="ECO:0000256" key="1">
    <source>
        <dbReference type="ARBA" id="ARBA00000822"/>
    </source>
</evidence>
<dbReference type="Proteomes" id="UP001325680">
    <property type="component" value="Chromosome"/>
</dbReference>
<feature type="domain" description="GH18" evidence="8">
    <location>
        <begin position="29"/>
        <end position="339"/>
    </location>
</feature>
<feature type="signal peptide" evidence="7">
    <location>
        <begin position="1"/>
        <end position="20"/>
    </location>
</feature>
<accession>A0ABZ0W8K3</accession>
<organism evidence="9 10">
    <name type="scientific">Niabella yanshanensis</name>
    <dbReference type="NCBI Taxonomy" id="577386"/>
    <lineage>
        <taxon>Bacteria</taxon>
        <taxon>Pseudomonadati</taxon>
        <taxon>Bacteroidota</taxon>
        <taxon>Chitinophagia</taxon>
        <taxon>Chitinophagales</taxon>
        <taxon>Chitinophagaceae</taxon>
        <taxon>Niabella</taxon>
    </lineage>
</organism>
<dbReference type="InterPro" id="IPR001223">
    <property type="entry name" value="Glyco_hydro18_cat"/>
</dbReference>
<evidence type="ECO:0000256" key="5">
    <source>
        <dbReference type="RuleBase" id="RU000489"/>
    </source>
</evidence>